<organism evidence="2 3">
    <name type="scientific">Dactylosporangium aurantiacum</name>
    <dbReference type="NCBI Taxonomy" id="35754"/>
    <lineage>
        <taxon>Bacteria</taxon>
        <taxon>Bacillati</taxon>
        <taxon>Actinomycetota</taxon>
        <taxon>Actinomycetes</taxon>
        <taxon>Micromonosporales</taxon>
        <taxon>Micromonosporaceae</taxon>
        <taxon>Dactylosporangium</taxon>
    </lineage>
</organism>
<evidence type="ECO:0000256" key="1">
    <source>
        <dbReference type="SAM" id="MobiDB-lite"/>
    </source>
</evidence>
<accession>A0A9Q9MMB4</accession>
<dbReference type="GO" id="GO:0005829">
    <property type="term" value="C:cytosol"/>
    <property type="evidence" value="ECO:0007669"/>
    <property type="project" value="TreeGrafter"/>
</dbReference>
<dbReference type="PANTHER" id="PTHR11692:SF0">
    <property type="entry name" value="BIFUNCTIONAL PURINE BIOSYNTHESIS PROTEIN ATIC"/>
    <property type="match status" value="1"/>
</dbReference>
<dbReference type="InterPro" id="IPR002695">
    <property type="entry name" value="PurH-like"/>
</dbReference>
<dbReference type="Gene3D" id="3.40.140.20">
    <property type="match status" value="1"/>
</dbReference>
<keyword evidence="3" id="KW-1185">Reference proteome</keyword>
<feature type="region of interest" description="Disordered" evidence="1">
    <location>
        <begin position="1"/>
        <end position="23"/>
    </location>
</feature>
<dbReference type="GO" id="GO:0003937">
    <property type="term" value="F:IMP cyclohydrolase activity"/>
    <property type="evidence" value="ECO:0007669"/>
    <property type="project" value="InterPro"/>
</dbReference>
<dbReference type="PANTHER" id="PTHR11692">
    <property type="entry name" value="BIFUNCTIONAL PURINE BIOSYNTHESIS PROTEIN PURH"/>
    <property type="match status" value="1"/>
</dbReference>
<evidence type="ECO:0000313" key="3">
    <source>
        <dbReference type="Proteomes" id="UP001058003"/>
    </source>
</evidence>
<dbReference type="Pfam" id="PF01808">
    <property type="entry name" value="AICARFT_IMPCHas"/>
    <property type="match status" value="1"/>
</dbReference>
<evidence type="ECO:0008006" key="4">
    <source>
        <dbReference type="Google" id="ProtNLM"/>
    </source>
</evidence>
<name>A0A9Q9MMB4_9ACTN</name>
<dbReference type="Proteomes" id="UP001058003">
    <property type="component" value="Chromosome"/>
</dbReference>
<dbReference type="GO" id="GO:0004643">
    <property type="term" value="F:phosphoribosylaminoimidazolecarboxamide formyltransferase activity"/>
    <property type="evidence" value="ECO:0007669"/>
    <property type="project" value="InterPro"/>
</dbReference>
<dbReference type="InterPro" id="IPR024051">
    <property type="entry name" value="AICAR_Tfase_dup_dom_sf"/>
</dbReference>
<protein>
    <recommendedName>
        <fullName evidence="4">Phosphoribosylaminoimidazolecarboxamide formyltransferase</fullName>
    </recommendedName>
</protein>
<reference evidence="2" key="1">
    <citation type="submission" date="2021-04" db="EMBL/GenBank/DDBJ databases">
        <title>Dactylosporangium aurantiacum NRRL B-8018 full assembly.</title>
        <authorList>
            <person name="Hartkoorn R.C."/>
            <person name="Beaudoing E."/>
            <person name="Hot D."/>
        </authorList>
    </citation>
    <scope>NUCLEOTIDE SEQUENCE</scope>
    <source>
        <strain evidence="2">NRRL B-8018</strain>
    </source>
</reference>
<dbReference type="RefSeq" id="WP_052386371.1">
    <property type="nucleotide sequence ID" value="NZ_CP073767.1"/>
</dbReference>
<sequence length="78" mass="8219">MHLRHGTNPHQRTATATPLDPGRQPFQIVHGAPSYLNILDAAAAWQLVKEAATALGTPVAASFKHVSPAGARPATTCR</sequence>
<evidence type="ECO:0000313" key="2">
    <source>
        <dbReference type="EMBL" id="UWZ59815.1"/>
    </source>
</evidence>
<dbReference type="KEGG" id="daur:Daura_29130"/>
<dbReference type="EMBL" id="CP073767">
    <property type="protein sequence ID" value="UWZ59815.1"/>
    <property type="molecule type" value="Genomic_DNA"/>
</dbReference>
<proteinExistence type="predicted"/>
<dbReference type="GO" id="GO:0006189">
    <property type="term" value="P:'de novo' IMP biosynthetic process"/>
    <property type="evidence" value="ECO:0007669"/>
    <property type="project" value="TreeGrafter"/>
</dbReference>
<dbReference type="InterPro" id="IPR016193">
    <property type="entry name" value="Cytidine_deaminase-like"/>
</dbReference>
<gene>
    <name evidence="2" type="ORF">Daura_29130</name>
</gene>
<dbReference type="SUPFAM" id="SSF53927">
    <property type="entry name" value="Cytidine deaminase-like"/>
    <property type="match status" value="1"/>
</dbReference>
<dbReference type="AlphaFoldDB" id="A0A9Q9MMB4"/>